<dbReference type="EMBL" id="CP056775">
    <property type="protein sequence ID" value="QRR01654.1"/>
    <property type="molecule type" value="Genomic_DNA"/>
</dbReference>
<name>A0ABX7I6D0_9BACT</name>
<organism evidence="8 9">
    <name type="scientific">Dyadobacter sandarakinus</name>
    <dbReference type="NCBI Taxonomy" id="2747268"/>
    <lineage>
        <taxon>Bacteria</taxon>
        <taxon>Pseudomonadati</taxon>
        <taxon>Bacteroidota</taxon>
        <taxon>Cytophagia</taxon>
        <taxon>Cytophagales</taxon>
        <taxon>Spirosomataceae</taxon>
        <taxon>Dyadobacter</taxon>
    </lineage>
</organism>
<dbReference type="EC" id="2.1.1.223" evidence="6"/>
<protein>
    <recommendedName>
        <fullName evidence="6">tRNA1(Val) (adenine(37)-N6)-methyltransferase</fullName>
        <ecNumber evidence="6">2.1.1.223</ecNumber>
    </recommendedName>
    <alternativeName>
        <fullName evidence="6">tRNA m6A37 methyltransferase</fullName>
    </alternativeName>
</protein>
<sequence length="240" mass="27251">MAGNSYFRFKQFTIQQDQCAMKVCTDACAFGAWVHISDVKSILDIGTGTGLLALMAAQRNELAHIDTVEIEPNAFSQAGQNIADSPFADRIKLYHEDIRRFRPGYRYDAVITNPPFFQADLLSPDQEKNQAHHAHSLAFDELLTASDQLLADDGSFHVLLPVAEAGIFIKKAERCGWKQVRGTTLYHQPGKKPFRQFMTFKRTATEDLQPAFSNLFIYENDGKTYHPDFVSLLKMFYLKF</sequence>
<dbReference type="Proteomes" id="UP000612680">
    <property type="component" value="Chromosome"/>
</dbReference>
<accession>A0ABX7I6D0</accession>
<evidence type="ECO:0000256" key="4">
    <source>
        <dbReference type="ARBA" id="ARBA00022691"/>
    </source>
</evidence>
<keyword evidence="5 6" id="KW-0819">tRNA processing</keyword>
<dbReference type="SUPFAM" id="SSF53335">
    <property type="entry name" value="S-adenosyl-L-methionine-dependent methyltransferases"/>
    <property type="match status" value="1"/>
</dbReference>
<dbReference type="InterPro" id="IPR029063">
    <property type="entry name" value="SAM-dependent_MTases_sf"/>
</dbReference>
<reference evidence="8 9" key="1">
    <citation type="submission" date="2020-06" db="EMBL/GenBank/DDBJ databases">
        <title>Dyadobacter sandarakinus sp. nov., isolated from the soil of the Arctic Yellow River Station.</title>
        <authorList>
            <person name="Zhang Y."/>
            <person name="Peng F."/>
        </authorList>
    </citation>
    <scope>NUCLEOTIDE SEQUENCE [LARGE SCALE GENOMIC DNA]</scope>
    <source>
        <strain evidence="8 9">Q3-56</strain>
    </source>
</reference>
<evidence type="ECO:0000256" key="1">
    <source>
        <dbReference type="ARBA" id="ARBA00022490"/>
    </source>
</evidence>
<comment type="similarity">
    <text evidence="6">Belongs to the methyltransferase superfamily. tRNA (adenine-N(6)-)-methyltransferase family.</text>
</comment>
<dbReference type="PANTHER" id="PTHR47739">
    <property type="entry name" value="TRNA1(VAL) (ADENINE(37)-N6)-METHYLTRANSFERASE"/>
    <property type="match status" value="1"/>
</dbReference>
<dbReference type="PANTHER" id="PTHR47739:SF1">
    <property type="entry name" value="TRNA1(VAL) (ADENINE(37)-N6)-METHYLTRANSFERASE"/>
    <property type="match status" value="1"/>
</dbReference>
<evidence type="ECO:0000256" key="6">
    <source>
        <dbReference type="HAMAP-Rule" id="MF_01872"/>
    </source>
</evidence>
<keyword evidence="3 6" id="KW-0808">Transferase</keyword>
<dbReference type="InterPro" id="IPR022882">
    <property type="entry name" value="tRNA_adenine-N6_MeTrfase"/>
</dbReference>
<dbReference type="GO" id="GO:0032259">
    <property type="term" value="P:methylation"/>
    <property type="evidence" value="ECO:0007669"/>
    <property type="project" value="UniProtKB-KW"/>
</dbReference>
<evidence type="ECO:0000256" key="5">
    <source>
        <dbReference type="ARBA" id="ARBA00022694"/>
    </source>
</evidence>
<evidence type="ECO:0000256" key="2">
    <source>
        <dbReference type="ARBA" id="ARBA00022603"/>
    </source>
</evidence>
<dbReference type="HAMAP" id="MF_01872">
    <property type="entry name" value="tRNA_methyltr_YfiC"/>
    <property type="match status" value="1"/>
</dbReference>
<evidence type="ECO:0000259" key="7">
    <source>
        <dbReference type="Pfam" id="PF05175"/>
    </source>
</evidence>
<dbReference type="PROSITE" id="PS00092">
    <property type="entry name" value="N6_MTASE"/>
    <property type="match status" value="1"/>
</dbReference>
<dbReference type="InterPro" id="IPR002052">
    <property type="entry name" value="DNA_methylase_N6_adenine_CS"/>
</dbReference>
<keyword evidence="1 6" id="KW-0963">Cytoplasm</keyword>
<dbReference type="RefSeq" id="WP_204655452.1">
    <property type="nucleotide sequence ID" value="NZ_CP056775.1"/>
</dbReference>
<evidence type="ECO:0000256" key="3">
    <source>
        <dbReference type="ARBA" id="ARBA00022679"/>
    </source>
</evidence>
<dbReference type="Pfam" id="PF05175">
    <property type="entry name" value="MTS"/>
    <property type="match status" value="1"/>
</dbReference>
<feature type="domain" description="Methyltransferase small" evidence="7">
    <location>
        <begin position="40"/>
        <end position="120"/>
    </location>
</feature>
<dbReference type="InterPro" id="IPR050210">
    <property type="entry name" value="tRNA_Adenine-N(6)_MTase"/>
</dbReference>
<evidence type="ECO:0000313" key="8">
    <source>
        <dbReference type="EMBL" id="QRR01654.1"/>
    </source>
</evidence>
<dbReference type="GO" id="GO:0008168">
    <property type="term" value="F:methyltransferase activity"/>
    <property type="evidence" value="ECO:0007669"/>
    <property type="project" value="UniProtKB-KW"/>
</dbReference>
<comment type="subcellular location">
    <subcellularLocation>
        <location evidence="6">Cytoplasm</location>
    </subcellularLocation>
</comment>
<keyword evidence="2 6" id="KW-0489">Methyltransferase</keyword>
<comment type="catalytic activity">
    <reaction evidence="6">
        <text>adenosine(37) in tRNA1(Val) + S-adenosyl-L-methionine = N(6)-methyladenosine(37) in tRNA1(Val) + S-adenosyl-L-homocysteine + H(+)</text>
        <dbReference type="Rhea" id="RHEA:43160"/>
        <dbReference type="Rhea" id="RHEA-COMP:10369"/>
        <dbReference type="Rhea" id="RHEA-COMP:10370"/>
        <dbReference type="ChEBI" id="CHEBI:15378"/>
        <dbReference type="ChEBI" id="CHEBI:57856"/>
        <dbReference type="ChEBI" id="CHEBI:59789"/>
        <dbReference type="ChEBI" id="CHEBI:74411"/>
        <dbReference type="ChEBI" id="CHEBI:74449"/>
        <dbReference type="EC" id="2.1.1.223"/>
    </reaction>
</comment>
<keyword evidence="9" id="KW-1185">Reference proteome</keyword>
<proteinExistence type="inferred from homology"/>
<dbReference type="CDD" id="cd02440">
    <property type="entry name" value="AdoMet_MTases"/>
    <property type="match status" value="1"/>
</dbReference>
<keyword evidence="4 6" id="KW-0949">S-adenosyl-L-methionine</keyword>
<comment type="function">
    <text evidence="6">Specifically methylates the adenine in position 37 of tRNA(1)(Val) (anticodon cmo5UAC).</text>
</comment>
<evidence type="ECO:0000313" key="9">
    <source>
        <dbReference type="Proteomes" id="UP000612680"/>
    </source>
</evidence>
<gene>
    <name evidence="8" type="ORF">HWI92_12430</name>
</gene>
<dbReference type="InterPro" id="IPR007848">
    <property type="entry name" value="Small_mtfrase_dom"/>
</dbReference>
<dbReference type="Gene3D" id="3.40.50.150">
    <property type="entry name" value="Vaccinia Virus protein VP39"/>
    <property type="match status" value="1"/>
</dbReference>